<comment type="caution">
    <text evidence="1">The sequence shown here is derived from an EMBL/GenBank/DDBJ whole genome shotgun (WGS) entry which is preliminary data.</text>
</comment>
<dbReference type="EMBL" id="DRMS01000343">
    <property type="protein sequence ID" value="HFC92973.1"/>
    <property type="molecule type" value="Genomic_DNA"/>
</dbReference>
<dbReference type="AlphaFoldDB" id="A0A7V2T3P2"/>
<name>A0A7V2T3P2_LEUMU</name>
<accession>A0A7V2T3P2</accession>
<gene>
    <name evidence="1" type="ORF">ENJ51_09195</name>
</gene>
<evidence type="ECO:0000313" key="1">
    <source>
        <dbReference type="EMBL" id="HFC92973.1"/>
    </source>
</evidence>
<sequence>MKYLLPFVMTITILAGITLAATPFLLDYFFPIKENVIRDADSEAAEDALGRWFISPDANFMKVEAARQQSKIRSTSWFIFQVKRNAVERFITAKKLEQLELTDEILNTIFYANNPPREWWHPKALTRSSYFQGIDQGRKLALIYNAETKQGALVTTIEQKPAETR</sequence>
<reference evidence="1" key="1">
    <citation type="journal article" date="2020" name="mSystems">
        <title>Genome- and Community-Level Interaction Insights into Carbon Utilization and Element Cycling Functions of Hydrothermarchaeota in Hydrothermal Sediment.</title>
        <authorList>
            <person name="Zhou Z."/>
            <person name="Liu Y."/>
            <person name="Xu W."/>
            <person name="Pan J."/>
            <person name="Luo Z.H."/>
            <person name="Li M."/>
        </authorList>
    </citation>
    <scope>NUCLEOTIDE SEQUENCE [LARGE SCALE GENOMIC DNA]</scope>
    <source>
        <strain evidence="1">HyVt-493</strain>
    </source>
</reference>
<proteinExistence type="predicted"/>
<organism evidence="1">
    <name type="scientific">Leucothrix mucor</name>
    <dbReference type="NCBI Taxonomy" id="45248"/>
    <lineage>
        <taxon>Bacteria</taxon>
        <taxon>Pseudomonadati</taxon>
        <taxon>Pseudomonadota</taxon>
        <taxon>Gammaproteobacteria</taxon>
        <taxon>Thiotrichales</taxon>
        <taxon>Thiotrichaceae</taxon>
        <taxon>Leucothrix</taxon>
    </lineage>
</organism>
<dbReference type="Proteomes" id="UP000885750">
    <property type="component" value="Unassembled WGS sequence"/>
</dbReference>
<protein>
    <submittedName>
        <fullName evidence="1">Uncharacterized protein</fullName>
    </submittedName>
</protein>